<sequence length="97" mass="10322">MFTYPTGFIGASGGAAYDPGMMTFDSASPGYYDKTSITTSGNKLTAVIRINRAAFTGDRSETIMRVQAPVGATPRVGMILYSSDNSTANRQSKLLII</sequence>
<protein>
    <submittedName>
        <fullName evidence="1">Uncharacterized protein</fullName>
    </submittedName>
</protein>
<gene>
    <name evidence="1" type="ORF">S01H1_85266</name>
</gene>
<feature type="non-terminal residue" evidence="1">
    <location>
        <position position="97"/>
    </location>
</feature>
<dbReference type="EMBL" id="BARS01058488">
    <property type="protein sequence ID" value="GAG48816.1"/>
    <property type="molecule type" value="Genomic_DNA"/>
</dbReference>
<accession>X0ZKJ6</accession>
<reference evidence="1" key="1">
    <citation type="journal article" date="2014" name="Front. Microbiol.">
        <title>High frequency of phylogenetically diverse reductive dehalogenase-homologous genes in deep subseafloor sedimentary metagenomes.</title>
        <authorList>
            <person name="Kawai M."/>
            <person name="Futagami T."/>
            <person name="Toyoda A."/>
            <person name="Takaki Y."/>
            <person name="Nishi S."/>
            <person name="Hori S."/>
            <person name="Arai W."/>
            <person name="Tsubouchi T."/>
            <person name="Morono Y."/>
            <person name="Uchiyama I."/>
            <person name="Ito T."/>
            <person name="Fujiyama A."/>
            <person name="Inagaki F."/>
            <person name="Takami H."/>
        </authorList>
    </citation>
    <scope>NUCLEOTIDE SEQUENCE</scope>
    <source>
        <strain evidence="1">Expedition CK06-06</strain>
    </source>
</reference>
<organism evidence="1">
    <name type="scientific">marine sediment metagenome</name>
    <dbReference type="NCBI Taxonomy" id="412755"/>
    <lineage>
        <taxon>unclassified sequences</taxon>
        <taxon>metagenomes</taxon>
        <taxon>ecological metagenomes</taxon>
    </lineage>
</organism>
<comment type="caution">
    <text evidence="1">The sequence shown here is derived from an EMBL/GenBank/DDBJ whole genome shotgun (WGS) entry which is preliminary data.</text>
</comment>
<name>X0ZKJ6_9ZZZZ</name>
<dbReference type="AlphaFoldDB" id="X0ZKJ6"/>
<proteinExistence type="predicted"/>
<evidence type="ECO:0000313" key="1">
    <source>
        <dbReference type="EMBL" id="GAG48816.1"/>
    </source>
</evidence>